<comment type="caution">
    <text evidence="1">The sequence shown here is derived from an EMBL/GenBank/DDBJ whole genome shotgun (WGS) entry which is preliminary data.</text>
</comment>
<gene>
    <name evidence="1" type="ORF">DU52_15690</name>
</gene>
<name>A0A0F8E6H2_METMZ</name>
<evidence type="ECO:0000313" key="2">
    <source>
        <dbReference type="Proteomes" id="UP000034399"/>
    </source>
</evidence>
<accession>A0A0F8E6H2</accession>
<protein>
    <submittedName>
        <fullName evidence="1">Uncharacterized protein</fullName>
    </submittedName>
</protein>
<dbReference type="RefSeq" id="WP_048044043.1">
    <property type="nucleotide sequence ID" value="NZ_JJPA01000071.1"/>
</dbReference>
<dbReference type="Proteomes" id="UP000034399">
    <property type="component" value="Unassembled WGS sequence"/>
</dbReference>
<sequence>MPPNRPPSARKWPDRIGPIKIPISENDTLEYKTPNNVGQLQAASFSGKNGIVIRGKKEKADEIIISPSDEVWTVTFTPRGVMPSVGVYNEIVTIIFHLQ</sequence>
<dbReference type="PATRIC" id="fig|2209.61.peg.3377"/>
<dbReference type="EMBL" id="JJPA01000071">
    <property type="protein sequence ID" value="KKG35371.1"/>
    <property type="molecule type" value="Genomic_DNA"/>
</dbReference>
<proteinExistence type="predicted"/>
<organism evidence="1 2">
    <name type="scientific">Methanosarcina mazei</name>
    <name type="common">Methanosarcina frisia</name>
    <dbReference type="NCBI Taxonomy" id="2209"/>
    <lineage>
        <taxon>Archaea</taxon>
        <taxon>Methanobacteriati</taxon>
        <taxon>Methanobacteriota</taxon>
        <taxon>Stenosarchaea group</taxon>
        <taxon>Methanomicrobia</taxon>
        <taxon>Methanosarcinales</taxon>
        <taxon>Methanosarcinaceae</taxon>
        <taxon>Methanosarcina</taxon>
    </lineage>
</organism>
<dbReference type="AlphaFoldDB" id="A0A0F8E6H2"/>
<reference evidence="1 2" key="1">
    <citation type="journal article" date="2015" name="ISME J.">
        <title>Genomic and phenotypic differentiation among Methanosarcina mazei populations from Columbia River sediment.</title>
        <authorList>
            <person name="Youngblut N.D."/>
            <person name="Wirth J.S."/>
            <person name="Henriksen J.R."/>
            <person name="Smith M."/>
            <person name="Simon H."/>
            <person name="Metcalf W.W."/>
            <person name="Whitaker R.J."/>
        </authorList>
    </citation>
    <scope>NUCLEOTIDE SEQUENCE [LARGE SCALE GENOMIC DNA]</scope>
    <source>
        <strain evidence="1 2">3.F.A.1A.1</strain>
    </source>
</reference>
<evidence type="ECO:0000313" key="1">
    <source>
        <dbReference type="EMBL" id="KKG35371.1"/>
    </source>
</evidence>